<gene>
    <name evidence="1" type="ORF">TBH_C1783</name>
</gene>
<protein>
    <recommendedName>
        <fullName evidence="3">Sulfotransferase family protein</fullName>
    </recommendedName>
</protein>
<dbReference type="Proteomes" id="UP000031631">
    <property type="component" value="Chromosome"/>
</dbReference>
<dbReference type="RefSeq" id="WP_041067804.1">
    <property type="nucleotide sequence ID" value="NZ_AP012273.1"/>
</dbReference>
<evidence type="ECO:0008006" key="3">
    <source>
        <dbReference type="Google" id="ProtNLM"/>
    </source>
</evidence>
<dbReference type="KEGG" id="tbn:TBH_C1783"/>
<keyword evidence="2" id="KW-1185">Reference proteome</keyword>
<dbReference type="SUPFAM" id="SSF52540">
    <property type="entry name" value="P-loop containing nucleoside triphosphate hydrolases"/>
    <property type="match status" value="1"/>
</dbReference>
<dbReference type="EMBL" id="AP012273">
    <property type="protein sequence ID" value="BAO44699.1"/>
    <property type="molecule type" value="Genomic_DNA"/>
</dbReference>
<dbReference type="OrthoDB" id="1429303at2"/>
<evidence type="ECO:0000313" key="2">
    <source>
        <dbReference type="Proteomes" id="UP000031631"/>
    </source>
</evidence>
<dbReference type="AlphaFoldDB" id="A0A7U6GJF0"/>
<name>A0A7U6GJF0_9GAMM</name>
<accession>A0A7U6GJF0</accession>
<dbReference type="InterPro" id="IPR027417">
    <property type="entry name" value="P-loop_NTPase"/>
</dbReference>
<sequence length="181" mass="20822">MNVFVLNTGRCGSTTFIRACEHMENYSAGHETRIHLTGTARLDYPEDHIEADNRLCWMLGRLDERYADDAFYVHLYRDREQTASSFARRADFGIMQAWRQGVLLGGEEAVPSLELARDYVDAVESNIRLFLKDKTHRREVRLEQASEDFARFWQAIGARGDLDAALAEWRVRHNASLPAES</sequence>
<evidence type="ECO:0000313" key="1">
    <source>
        <dbReference type="EMBL" id="BAO44699.1"/>
    </source>
</evidence>
<proteinExistence type="predicted"/>
<organism evidence="1 2">
    <name type="scientific">Thiolapillus brandeum</name>
    <dbReference type="NCBI Taxonomy" id="1076588"/>
    <lineage>
        <taxon>Bacteria</taxon>
        <taxon>Pseudomonadati</taxon>
        <taxon>Pseudomonadota</taxon>
        <taxon>Gammaproteobacteria</taxon>
        <taxon>Chromatiales</taxon>
        <taxon>Sedimenticolaceae</taxon>
        <taxon>Thiolapillus</taxon>
    </lineage>
</organism>
<reference evidence="1 2" key="1">
    <citation type="journal article" date="2014" name="PLoS ONE">
        <title>Physiological and genomic features of a novel sulfur-oxidizing gammaproteobacterium belonging to a previously uncultivated symbiotic lineage isolated from a hydrothermal vent.</title>
        <authorList>
            <person name="Nunoura T."/>
            <person name="Takaki Y."/>
            <person name="Kazama H."/>
            <person name="Kakuta J."/>
            <person name="Shimamura S."/>
            <person name="Makita H."/>
            <person name="Hirai M."/>
            <person name="Miyazaki M."/>
            <person name="Takai K."/>
        </authorList>
    </citation>
    <scope>NUCLEOTIDE SEQUENCE [LARGE SCALE GENOMIC DNA]</scope>
    <source>
        <strain evidence="1 2">Hiromi1</strain>
    </source>
</reference>